<feature type="transmembrane region" description="Helical" evidence="1">
    <location>
        <begin position="98"/>
        <end position="118"/>
    </location>
</feature>
<dbReference type="RefSeq" id="WP_090849455.1">
    <property type="nucleotide sequence ID" value="NZ_FNJU01000001.1"/>
</dbReference>
<sequence>MDRRQYWEKIYDKQDELNSLITSYWNKFSSVGDWQFWLAVSMLIVPLIFLYFFLDRRRLFEILFFGYTIHILWSYFIIAMGTKGYFVHYYFLTPLLPHGINVSASMLPVGFLLLYQYCTNRNKNFFLYTLLLSAVFAFGFATVEKSMGFVEFRKGTHQFHLFLIDVVIVFISYWMTKILKKVQKTN</sequence>
<organism evidence="2 3">
    <name type="scientific">Litchfieldia salsa</name>
    <dbReference type="NCBI Taxonomy" id="930152"/>
    <lineage>
        <taxon>Bacteria</taxon>
        <taxon>Bacillati</taxon>
        <taxon>Bacillota</taxon>
        <taxon>Bacilli</taxon>
        <taxon>Bacillales</taxon>
        <taxon>Bacillaceae</taxon>
        <taxon>Litchfieldia</taxon>
    </lineage>
</organism>
<keyword evidence="1" id="KW-1133">Transmembrane helix</keyword>
<dbReference type="EMBL" id="FNJU01000001">
    <property type="protein sequence ID" value="SDP07091.1"/>
    <property type="molecule type" value="Genomic_DNA"/>
</dbReference>
<dbReference type="AlphaFoldDB" id="A0A1H0PPK3"/>
<feature type="transmembrane region" description="Helical" evidence="1">
    <location>
        <begin position="158"/>
        <end position="176"/>
    </location>
</feature>
<dbReference type="Proteomes" id="UP000199159">
    <property type="component" value="Unassembled WGS sequence"/>
</dbReference>
<evidence type="ECO:0000313" key="2">
    <source>
        <dbReference type="EMBL" id="SDP07091.1"/>
    </source>
</evidence>
<feature type="transmembrane region" description="Helical" evidence="1">
    <location>
        <begin position="59"/>
        <end position="78"/>
    </location>
</feature>
<keyword evidence="1" id="KW-0812">Transmembrane</keyword>
<gene>
    <name evidence="2" type="ORF">SAMN05216565_101416</name>
</gene>
<proteinExistence type="predicted"/>
<dbReference type="OrthoDB" id="2591789at2"/>
<feature type="transmembrane region" description="Helical" evidence="1">
    <location>
        <begin position="125"/>
        <end position="143"/>
    </location>
</feature>
<name>A0A1H0PPK3_9BACI</name>
<feature type="transmembrane region" description="Helical" evidence="1">
    <location>
        <begin position="34"/>
        <end position="54"/>
    </location>
</feature>
<reference evidence="3" key="1">
    <citation type="submission" date="2016-10" db="EMBL/GenBank/DDBJ databases">
        <authorList>
            <person name="Varghese N."/>
            <person name="Submissions S."/>
        </authorList>
    </citation>
    <scope>NUCLEOTIDE SEQUENCE [LARGE SCALE GENOMIC DNA]</scope>
    <source>
        <strain evidence="3">IBRC-M10078</strain>
    </source>
</reference>
<keyword evidence="1" id="KW-0472">Membrane</keyword>
<evidence type="ECO:0000313" key="3">
    <source>
        <dbReference type="Proteomes" id="UP000199159"/>
    </source>
</evidence>
<evidence type="ECO:0000256" key="1">
    <source>
        <dbReference type="SAM" id="Phobius"/>
    </source>
</evidence>
<accession>A0A1H0PPK3</accession>
<protein>
    <submittedName>
        <fullName evidence="2">Uncharacterized protein</fullName>
    </submittedName>
</protein>
<keyword evidence="3" id="KW-1185">Reference proteome</keyword>